<evidence type="ECO:0000313" key="2">
    <source>
        <dbReference type="EMBL" id="ANP37009.1"/>
    </source>
</evidence>
<dbReference type="InterPro" id="IPR017896">
    <property type="entry name" value="4Fe4S_Fe-S-bd"/>
</dbReference>
<protein>
    <recommendedName>
        <fullName evidence="1">4Fe-4S ferredoxin-type domain-containing protein</fullName>
    </recommendedName>
</protein>
<reference evidence="2 4" key="1">
    <citation type="submission" date="2016-04" db="EMBL/GenBank/DDBJ databases">
        <authorList>
            <person name="Evans L.H."/>
            <person name="Alamgir A."/>
            <person name="Owens N."/>
            <person name="Weber N.D."/>
            <person name="Virtaneva K."/>
            <person name="Barbian K."/>
            <person name="Babar A."/>
            <person name="Rosenke K."/>
        </authorList>
    </citation>
    <scope>NUCLEOTIDE SEQUENCE [LARGE SCALE GENOMIC DNA]</scope>
    <source>
        <strain evidence="2 4">JL2886</strain>
    </source>
</reference>
<dbReference type="Proteomes" id="UP000092565">
    <property type="component" value="Chromosome"/>
</dbReference>
<dbReference type="EMBL" id="JARCJK010000006">
    <property type="protein sequence ID" value="MDE4166709.1"/>
    <property type="molecule type" value="Genomic_DNA"/>
</dbReference>
<keyword evidence="4" id="KW-1185">Reference proteome</keyword>
<dbReference type="PATRIC" id="fig|60890.4.peg.2050"/>
<feature type="domain" description="4Fe-4S ferredoxin-type" evidence="1">
    <location>
        <begin position="16"/>
        <end position="49"/>
    </location>
</feature>
<dbReference type="AlphaFoldDB" id="A0A1B0ZSC9"/>
<sequence length="57" mass="6044">MDITRSQAETPNANRVSVQINGLKGPCVGCSDCVGMCRELIDALTVPDAILKKAPRS</sequence>
<dbReference type="Proteomes" id="UP001218364">
    <property type="component" value="Unassembled WGS sequence"/>
</dbReference>
<proteinExistence type="predicted"/>
<dbReference type="EMBL" id="CP015124">
    <property type="protein sequence ID" value="ANP37009.1"/>
    <property type="molecule type" value="Genomic_DNA"/>
</dbReference>
<reference evidence="3 5" key="2">
    <citation type="submission" date="2023-02" db="EMBL/GenBank/DDBJ databases">
        <title>Population genomics of bacteria associated with diatom.</title>
        <authorList>
            <person name="Xie J."/>
            <person name="Wang H."/>
        </authorList>
    </citation>
    <scope>NUCLEOTIDE SEQUENCE [LARGE SCALE GENOMIC DNA]</scope>
    <source>
        <strain evidence="3 5">PT47_8</strain>
    </source>
</reference>
<dbReference type="RefSeq" id="WP_165832684.1">
    <property type="nucleotide sequence ID" value="NZ_CP015124.1"/>
</dbReference>
<evidence type="ECO:0000259" key="1">
    <source>
        <dbReference type="PROSITE" id="PS51379"/>
    </source>
</evidence>
<gene>
    <name evidence="2" type="ORF">JL2886_02116</name>
    <name evidence="3" type="ORF">PXK24_13500</name>
</gene>
<accession>A0A1B0ZSC9</accession>
<evidence type="ECO:0000313" key="5">
    <source>
        <dbReference type="Proteomes" id="UP001218364"/>
    </source>
</evidence>
<organism evidence="2 4">
    <name type="scientific">Phaeobacter gallaeciensis</name>
    <dbReference type="NCBI Taxonomy" id="60890"/>
    <lineage>
        <taxon>Bacteria</taxon>
        <taxon>Pseudomonadati</taxon>
        <taxon>Pseudomonadota</taxon>
        <taxon>Alphaproteobacteria</taxon>
        <taxon>Rhodobacterales</taxon>
        <taxon>Roseobacteraceae</taxon>
        <taxon>Phaeobacter</taxon>
    </lineage>
</organism>
<evidence type="ECO:0000313" key="3">
    <source>
        <dbReference type="EMBL" id="MDE4166709.1"/>
    </source>
</evidence>
<evidence type="ECO:0000313" key="4">
    <source>
        <dbReference type="Proteomes" id="UP000092565"/>
    </source>
</evidence>
<name>A0A1B0ZSC9_9RHOB</name>
<dbReference type="PROSITE" id="PS51379">
    <property type="entry name" value="4FE4S_FER_2"/>
    <property type="match status" value="1"/>
</dbReference>